<organism evidence="2 3">
    <name type="scientific">Rotaria magnacalcarata</name>
    <dbReference type="NCBI Taxonomy" id="392030"/>
    <lineage>
        <taxon>Eukaryota</taxon>
        <taxon>Metazoa</taxon>
        <taxon>Spiralia</taxon>
        <taxon>Gnathifera</taxon>
        <taxon>Rotifera</taxon>
        <taxon>Eurotatoria</taxon>
        <taxon>Bdelloidea</taxon>
        <taxon>Philodinida</taxon>
        <taxon>Philodinidae</taxon>
        <taxon>Rotaria</taxon>
    </lineage>
</organism>
<feature type="compositionally biased region" description="Basic and acidic residues" evidence="1">
    <location>
        <begin position="11"/>
        <end position="25"/>
    </location>
</feature>
<gene>
    <name evidence="2" type="ORF">BYL167_LOCUS41291</name>
</gene>
<evidence type="ECO:0000256" key="1">
    <source>
        <dbReference type="SAM" id="MobiDB-lite"/>
    </source>
</evidence>
<evidence type="ECO:0000313" key="3">
    <source>
        <dbReference type="Proteomes" id="UP000681967"/>
    </source>
</evidence>
<dbReference type="Proteomes" id="UP000681967">
    <property type="component" value="Unassembled WGS sequence"/>
</dbReference>
<comment type="caution">
    <text evidence="2">The sequence shown here is derived from an EMBL/GenBank/DDBJ whole genome shotgun (WGS) entry which is preliminary data.</text>
</comment>
<feature type="region of interest" description="Disordered" evidence="1">
    <location>
        <begin position="1"/>
        <end position="25"/>
    </location>
</feature>
<proteinExistence type="predicted"/>
<accession>A0A8S2ZGF9</accession>
<dbReference type="EMBL" id="CAJOBH010104407">
    <property type="protein sequence ID" value="CAF4629217.1"/>
    <property type="molecule type" value="Genomic_DNA"/>
</dbReference>
<protein>
    <submittedName>
        <fullName evidence="2">Uncharacterized protein</fullName>
    </submittedName>
</protein>
<name>A0A8S2ZGF9_9BILA</name>
<dbReference type="AlphaFoldDB" id="A0A8S2ZGF9"/>
<reference evidence="2" key="1">
    <citation type="submission" date="2021-02" db="EMBL/GenBank/DDBJ databases">
        <authorList>
            <person name="Nowell W R."/>
        </authorList>
    </citation>
    <scope>NUCLEOTIDE SEQUENCE</scope>
</reference>
<feature type="non-terminal residue" evidence="2">
    <location>
        <position position="1"/>
    </location>
</feature>
<sequence>SQIRNLTADLDQAREQLEEEQEGRTEFQRQVSKLNAEVQQWRSRYESEGKNNITCRNLLTW</sequence>
<dbReference type="SUPFAM" id="SSF90257">
    <property type="entry name" value="Myosin rod fragments"/>
    <property type="match status" value="1"/>
</dbReference>
<evidence type="ECO:0000313" key="2">
    <source>
        <dbReference type="EMBL" id="CAF4629217.1"/>
    </source>
</evidence>